<dbReference type="AlphaFoldDB" id="F8NIX8"/>
<name>F8NIX8_SERL9</name>
<evidence type="ECO:0000313" key="2">
    <source>
        <dbReference type="EMBL" id="EGO29011.1"/>
    </source>
</evidence>
<dbReference type="RefSeq" id="XP_007313253.1">
    <property type="nucleotide sequence ID" value="XM_007313191.1"/>
</dbReference>
<dbReference type="EMBL" id="GL945429">
    <property type="protein sequence ID" value="EGO29011.1"/>
    <property type="molecule type" value="Genomic_DNA"/>
</dbReference>
<protein>
    <submittedName>
        <fullName evidence="2">Uncharacterized protein</fullName>
    </submittedName>
</protein>
<dbReference type="GeneID" id="18817302"/>
<feature type="compositionally biased region" description="Polar residues" evidence="1">
    <location>
        <begin position="43"/>
        <end position="54"/>
    </location>
</feature>
<feature type="region of interest" description="Disordered" evidence="1">
    <location>
        <begin position="1"/>
        <end position="77"/>
    </location>
</feature>
<organism>
    <name type="scientific">Serpula lacrymans var. lacrymans (strain S7.9)</name>
    <name type="common">Dry rot fungus</name>
    <dbReference type="NCBI Taxonomy" id="578457"/>
    <lineage>
        <taxon>Eukaryota</taxon>
        <taxon>Fungi</taxon>
        <taxon>Dikarya</taxon>
        <taxon>Basidiomycota</taxon>
        <taxon>Agaricomycotina</taxon>
        <taxon>Agaricomycetes</taxon>
        <taxon>Agaricomycetidae</taxon>
        <taxon>Boletales</taxon>
        <taxon>Coniophorineae</taxon>
        <taxon>Serpulaceae</taxon>
        <taxon>Serpula</taxon>
    </lineage>
</organism>
<evidence type="ECO:0000256" key="1">
    <source>
        <dbReference type="SAM" id="MobiDB-lite"/>
    </source>
</evidence>
<reference evidence="2" key="1">
    <citation type="submission" date="2011-04" db="EMBL/GenBank/DDBJ databases">
        <title>Evolution of plant cell wall degrading machinery underlies the functional diversity of forest fungi.</title>
        <authorList>
            <consortium name="US DOE Joint Genome Institute (JGI-PGF)"/>
            <person name="Eastwood D.C."/>
            <person name="Floudas D."/>
            <person name="Binder M."/>
            <person name="Majcherczyk A."/>
            <person name="Schneider P."/>
            <person name="Aerts A."/>
            <person name="Asiegbu F.O."/>
            <person name="Baker S.E."/>
            <person name="Barry K."/>
            <person name="Bendiksby M."/>
            <person name="Blumentritt M."/>
            <person name="Coutinho P.M."/>
            <person name="Cullen D."/>
            <person name="Cullen D."/>
            <person name="Gathman A."/>
            <person name="Goodell B."/>
            <person name="Henrissat B."/>
            <person name="Ihrmark K."/>
            <person name="Kauserud H."/>
            <person name="Kohler A."/>
            <person name="LaButti K."/>
            <person name="Lapidus A."/>
            <person name="Lavin J.L."/>
            <person name="Lee Y.-H."/>
            <person name="Lindquist E."/>
            <person name="Lilly W."/>
            <person name="Lucas S."/>
            <person name="Morin E."/>
            <person name="Murat C."/>
            <person name="Oguiza J.A."/>
            <person name="Park J."/>
            <person name="Pisabarro A.G."/>
            <person name="Riley R."/>
            <person name="Rosling A."/>
            <person name="Salamov A."/>
            <person name="Schmidt O."/>
            <person name="Schmutz J."/>
            <person name="Skrede I."/>
            <person name="Stenlid J."/>
            <person name="Wiebenga A."/>
            <person name="Xie X."/>
            <person name="Kues U."/>
            <person name="Hibbett D.S."/>
            <person name="Hoffmeister D."/>
            <person name="Hogberg N."/>
            <person name="Martin F."/>
            <person name="Grigoriev I.V."/>
            <person name="Watkinson S.C."/>
        </authorList>
    </citation>
    <scope>NUCLEOTIDE SEQUENCE</scope>
    <source>
        <strain evidence="2">S7.9</strain>
    </source>
</reference>
<dbReference type="HOGENOM" id="CLU_1846313_0_0_1"/>
<sequence length="139" mass="15348">MDSDAEDNLDVYPDISLPRPELNHNLDQEDDKDDMSMGGLESFNDTTQNLPPTTDSSHNSQNPPPSPDPSHNSDRVYHHGIDIDIDVLAETARLKDIQIAIQFIQALKNATLNTRTCSTACSILPKPHLILMIPTSSCL</sequence>
<dbReference type="KEGG" id="sla:SERLADRAFT_456326"/>
<gene>
    <name evidence="2" type="ORF">SERLADRAFT_456326</name>
</gene>
<proteinExistence type="predicted"/>
<accession>F8NIX8</accession>
<dbReference type="Proteomes" id="UP000008064">
    <property type="component" value="Unassembled WGS sequence"/>
</dbReference>